<sequence length="56" mass="5978">MLVLVDSVSIPGIPKSLLAKATEELDTKMEELAEELATESVAGRKCDDQAVKGCPF</sequence>
<accession>A0A367KIU9</accession>
<dbReference type="Proteomes" id="UP000253551">
    <property type="component" value="Unassembled WGS sequence"/>
</dbReference>
<gene>
    <name evidence="1" type="ORF">CU098_008974</name>
</gene>
<keyword evidence="2" id="KW-1185">Reference proteome</keyword>
<protein>
    <submittedName>
        <fullName evidence="1">Uncharacterized protein</fullName>
    </submittedName>
</protein>
<name>A0A367KIU9_RHIST</name>
<evidence type="ECO:0000313" key="2">
    <source>
        <dbReference type="Proteomes" id="UP000253551"/>
    </source>
</evidence>
<comment type="caution">
    <text evidence="1">The sequence shown here is derived from an EMBL/GenBank/DDBJ whole genome shotgun (WGS) entry which is preliminary data.</text>
</comment>
<evidence type="ECO:0000313" key="1">
    <source>
        <dbReference type="EMBL" id="RCI01772.1"/>
    </source>
</evidence>
<dbReference type="AlphaFoldDB" id="A0A367KIU9"/>
<dbReference type="EMBL" id="PJQM01001670">
    <property type="protein sequence ID" value="RCI01772.1"/>
    <property type="molecule type" value="Genomic_DNA"/>
</dbReference>
<proteinExistence type="predicted"/>
<reference evidence="1 2" key="1">
    <citation type="journal article" date="2018" name="G3 (Bethesda)">
        <title>Phylogenetic and Phylogenomic Definition of Rhizopus Species.</title>
        <authorList>
            <person name="Gryganskyi A.P."/>
            <person name="Golan J."/>
            <person name="Dolatabadi S."/>
            <person name="Mondo S."/>
            <person name="Robb S."/>
            <person name="Idnurm A."/>
            <person name="Muszewska A."/>
            <person name="Steczkiewicz K."/>
            <person name="Masonjones S."/>
            <person name="Liao H.L."/>
            <person name="Gajdeczka M.T."/>
            <person name="Anike F."/>
            <person name="Vuek A."/>
            <person name="Anishchenko I.M."/>
            <person name="Voigt K."/>
            <person name="de Hoog G.S."/>
            <person name="Smith M.E."/>
            <person name="Heitman J."/>
            <person name="Vilgalys R."/>
            <person name="Stajich J.E."/>
        </authorList>
    </citation>
    <scope>NUCLEOTIDE SEQUENCE [LARGE SCALE GENOMIC DNA]</scope>
    <source>
        <strain evidence="1 2">LSU 92-RS-03</strain>
    </source>
</reference>
<organism evidence="1 2">
    <name type="scientific">Rhizopus stolonifer</name>
    <name type="common">Rhizopus nigricans</name>
    <dbReference type="NCBI Taxonomy" id="4846"/>
    <lineage>
        <taxon>Eukaryota</taxon>
        <taxon>Fungi</taxon>
        <taxon>Fungi incertae sedis</taxon>
        <taxon>Mucoromycota</taxon>
        <taxon>Mucoromycotina</taxon>
        <taxon>Mucoromycetes</taxon>
        <taxon>Mucorales</taxon>
        <taxon>Mucorineae</taxon>
        <taxon>Rhizopodaceae</taxon>
        <taxon>Rhizopus</taxon>
    </lineage>
</organism>